<evidence type="ECO:0000313" key="8">
    <source>
        <dbReference type="Proteomes" id="UP000317429"/>
    </source>
</evidence>
<dbReference type="GO" id="GO:0009279">
    <property type="term" value="C:cell outer membrane"/>
    <property type="evidence" value="ECO:0007669"/>
    <property type="project" value="TreeGrafter"/>
</dbReference>
<dbReference type="Pfam" id="PF13432">
    <property type="entry name" value="TPR_16"/>
    <property type="match status" value="2"/>
</dbReference>
<dbReference type="InterPro" id="IPR050498">
    <property type="entry name" value="Ycf3"/>
</dbReference>
<protein>
    <submittedName>
        <fullName evidence="7">Lipoprotein NlpI</fullName>
    </submittedName>
</protein>
<dbReference type="InterPro" id="IPR011990">
    <property type="entry name" value="TPR-like_helical_dom_sf"/>
</dbReference>
<keyword evidence="1" id="KW-0677">Repeat</keyword>
<evidence type="ECO:0000256" key="2">
    <source>
        <dbReference type="ARBA" id="ARBA00022803"/>
    </source>
</evidence>
<keyword evidence="8" id="KW-1185">Reference proteome</keyword>
<dbReference type="OrthoDB" id="250076at2"/>
<proteinExistence type="predicted"/>
<organism evidence="7 8">
    <name type="scientific">Pirellulimonas nuda</name>
    <dbReference type="NCBI Taxonomy" id="2528009"/>
    <lineage>
        <taxon>Bacteria</taxon>
        <taxon>Pseudomonadati</taxon>
        <taxon>Planctomycetota</taxon>
        <taxon>Planctomycetia</taxon>
        <taxon>Pirellulales</taxon>
        <taxon>Lacipirellulaceae</taxon>
        <taxon>Pirellulimonas</taxon>
    </lineage>
</organism>
<feature type="coiled-coil region" evidence="4">
    <location>
        <begin position="343"/>
        <end position="370"/>
    </location>
</feature>
<dbReference type="Proteomes" id="UP000317429">
    <property type="component" value="Chromosome"/>
</dbReference>
<feature type="compositionally biased region" description="Low complexity" evidence="5">
    <location>
        <begin position="544"/>
        <end position="569"/>
    </location>
</feature>
<sequence length="569" mass="62173" precursor="true">MNARLMCFGLLLLACVAPAVAENEGQPDLDKALELKLTSESLRDLNQVVELLDEAIEKGLDADNTDLAEQMLVASLTERATALASVVLGQPLTDPRRDPRWVQVRQVALSDLQRVVNLDEDQPAAHLLIGRLQSLPLGDPSAARRALTQAIKTSESAGDSGMGLEAEELAQAYALRGATQADVERRLADFDKAITIEPEKVEYVLLRAKHYFATQEFDACLKDIDAAVAMAPENFAVHELKALVLLAQEKPEAALESFNKASELEPDAVSPYQYRGEVFSRLGDLDKAIEQLNKAVQLAPENVASLLIRAELLALNDQNEQALGDIDQVLAKQPGLVRALLMRARLLGQMERKDESIEALEKLAEAAGNNPEVRLQLAAAYADQSRYTKAIEQLDRVLELAPGTPIALRLRGDMYLSVGKHAEALKDFESSLAESPDDSGVLNNFAWTLATSPFDELRDGKRALEMATKAAEITEFNQAHILSTLAAAYAEMGEYDKAIEWSQKAIDMDREKNEGKLEGALSQELTNYKSKTPYRELKNDDVDAAGAQEAAPPASDSSKDATPARTIDF</sequence>
<accession>A0A518DIJ8</accession>
<keyword evidence="7" id="KW-0449">Lipoprotein</keyword>
<dbReference type="PANTHER" id="PTHR44858">
    <property type="entry name" value="TETRATRICOPEPTIDE REPEAT PROTEIN 6"/>
    <property type="match status" value="1"/>
</dbReference>
<keyword evidence="2 3" id="KW-0802">TPR repeat</keyword>
<feature type="region of interest" description="Disordered" evidence="5">
    <location>
        <begin position="531"/>
        <end position="569"/>
    </location>
</feature>
<reference evidence="7 8" key="1">
    <citation type="submission" date="2019-02" db="EMBL/GenBank/DDBJ databases">
        <title>Deep-cultivation of Planctomycetes and their phenomic and genomic characterization uncovers novel biology.</title>
        <authorList>
            <person name="Wiegand S."/>
            <person name="Jogler M."/>
            <person name="Boedeker C."/>
            <person name="Pinto D."/>
            <person name="Vollmers J."/>
            <person name="Rivas-Marin E."/>
            <person name="Kohn T."/>
            <person name="Peeters S.H."/>
            <person name="Heuer A."/>
            <person name="Rast P."/>
            <person name="Oberbeckmann S."/>
            <person name="Bunk B."/>
            <person name="Jeske O."/>
            <person name="Meyerdierks A."/>
            <person name="Storesund J.E."/>
            <person name="Kallscheuer N."/>
            <person name="Luecker S."/>
            <person name="Lage O.M."/>
            <person name="Pohl T."/>
            <person name="Merkel B.J."/>
            <person name="Hornburger P."/>
            <person name="Mueller R.-W."/>
            <person name="Bruemmer F."/>
            <person name="Labrenz M."/>
            <person name="Spormann A.M."/>
            <person name="Op den Camp H."/>
            <person name="Overmann J."/>
            <person name="Amann R."/>
            <person name="Jetten M.S.M."/>
            <person name="Mascher T."/>
            <person name="Medema M.H."/>
            <person name="Devos D.P."/>
            <person name="Kaster A.-K."/>
            <person name="Ovreas L."/>
            <person name="Rohde M."/>
            <person name="Galperin M.Y."/>
            <person name="Jogler C."/>
        </authorList>
    </citation>
    <scope>NUCLEOTIDE SEQUENCE [LARGE SCALE GENOMIC DNA]</scope>
    <source>
        <strain evidence="7 8">Pla175</strain>
    </source>
</reference>
<dbReference type="PANTHER" id="PTHR44858:SF1">
    <property type="entry name" value="UDP-N-ACETYLGLUCOSAMINE--PEPTIDE N-ACETYLGLUCOSAMINYLTRANSFERASE SPINDLY-RELATED"/>
    <property type="match status" value="1"/>
</dbReference>
<dbReference type="PROSITE" id="PS50293">
    <property type="entry name" value="TPR_REGION"/>
    <property type="match status" value="1"/>
</dbReference>
<dbReference type="InterPro" id="IPR019734">
    <property type="entry name" value="TPR_rpt"/>
</dbReference>
<dbReference type="Pfam" id="PF07719">
    <property type="entry name" value="TPR_2"/>
    <property type="match status" value="1"/>
</dbReference>
<evidence type="ECO:0000313" key="7">
    <source>
        <dbReference type="EMBL" id="QDU91252.1"/>
    </source>
</evidence>
<feature type="repeat" description="TPR" evidence="3">
    <location>
        <begin position="479"/>
        <end position="512"/>
    </location>
</feature>
<dbReference type="RefSeq" id="WP_145291188.1">
    <property type="nucleotide sequence ID" value="NZ_CP036291.1"/>
</dbReference>
<dbReference type="Pfam" id="PF13181">
    <property type="entry name" value="TPR_8"/>
    <property type="match status" value="2"/>
</dbReference>
<feature type="repeat" description="TPR" evidence="3">
    <location>
        <begin position="371"/>
        <end position="404"/>
    </location>
</feature>
<name>A0A518DIJ8_9BACT</name>
<feature type="chain" id="PRO_5021884368" evidence="6">
    <location>
        <begin position="22"/>
        <end position="569"/>
    </location>
</feature>
<feature type="repeat" description="TPR" evidence="3">
    <location>
        <begin position="269"/>
        <end position="302"/>
    </location>
</feature>
<evidence type="ECO:0000256" key="6">
    <source>
        <dbReference type="SAM" id="SignalP"/>
    </source>
</evidence>
<gene>
    <name evidence="7" type="ORF">Pla175_46720</name>
</gene>
<feature type="signal peptide" evidence="6">
    <location>
        <begin position="1"/>
        <end position="21"/>
    </location>
</feature>
<keyword evidence="4" id="KW-0175">Coiled coil</keyword>
<feature type="repeat" description="TPR" evidence="3">
    <location>
        <begin position="405"/>
        <end position="438"/>
    </location>
</feature>
<dbReference type="SUPFAM" id="SSF48452">
    <property type="entry name" value="TPR-like"/>
    <property type="match status" value="1"/>
</dbReference>
<keyword evidence="6" id="KW-0732">Signal</keyword>
<dbReference type="PROSITE" id="PS50005">
    <property type="entry name" value="TPR"/>
    <property type="match status" value="4"/>
</dbReference>
<dbReference type="KEGG" id="pnd:Pla175_46720"/>
<dbReference type="GO" id="GO:0046813">
    <property type="term" value="P:receptor-mediated virion attachment to host cell"/>
    <property type="evidence" value="ECO:0007669"/>
    <property type="project" value="TreeGrafter"/>
</dbReference>
<evidence type="ECO:0000256" key="5">
    <source>
        <dbReference type="SAM" id="MobiDB-lite"/>
    </source>
</evidence>
<evidence type="ECO:0000256" key="3">
    <source>
        <dbReference type="PROSITE-ProRule" id="PRU00339"/>
    </source>
</evidence>
<evidence type="ECO:0000256" key="4">
    <source>
        <dbReference type="SAM" id="Coils"/>
    </source>
</evidence>
<dbReference type="AlphaFoldDB" id="A0A518DIJ8"/>
<dbReference type="Gene3D" id="1.25.40.10">
    <property type="entry name" value="Tetratricopeptide repeat domain"/>
    <property type="match status" value="4"/>
</dbReference>
<dbReference type="SMART" id="SM00028">
    <property type="entry name" value="TPR"/>
    <property type="match status" value="9"/>
</dbReference>
<dbReference type="PROSITE" id="PS51257">
    <property type="entry name" value="PROKAR_LIPOPROTEIN"/>
    <property type="match status" value="1"/>
</dbReference>
<evidence type="ECO:0000256" key="1">
    <source>
        <dbReference type="ARBA" id="ARBA00022737"/>
    </source>
</evidence>
<dbReference type="InterPro" id="IPR013105">
    <property type="entry name" value="TPR_2"/>
</dbReference>
<dbReference type="EMBL" id="CP036291">
    <property type="protein sequence ID" value="QDU91252.1"/>
    <property type="molecule type" value="Genomic_DNA"/>
</dbReference>